<dbReference type="RefSeq" id="WP_054533952.1">
    <property type="nucleotide sequence ID" value="NZ_LGKP01000013.1"/>
</dbReference>
<evidence type="ECO:0000256" key="2">
    <source>
        <dbReference type="ARBA" id="ARBA00007639"/>
    </source>
</evidence>
<dbReference type="EMBL" id="LGKP01000013">
    <property type="protein sequence ID" value="KPL90180.1"/>
    <property type="molecule type" value="Genomic_DNA"/>
</dbReference>
<comment type="subcellular location">
    <subcellularLocation>
        <location evidence="1">Cell envelope</location>
    </subcellularLocation>
</comment>
<evidence type="ECO:0000313" key="7">
    <source>
        <dbReference type="Proteomes" id="UP000050277"/>
    </source>
</evidence>
<feature type="signal peptide" evidence="4">
    <location>
        <begin position="1"/>
        <end position="28"/>
    </location>
</feature>
<dbReference type="AlphaFoldDB" id="A0A0P6YAB5"/>
<feature type="domain" description="Periplasmic binding protein" evidence="5">
    <location>
        <begin position="58"/>
        <end position="307"/>
    </location>
</feature>
<evidence type="ECO:0000259" key="5">
    <source>
        <dbReference type="Pfam" id="PF13407"/>
    </source>
</evidence>
<dbReference type="SUPFAM" id="SSF53822">
    <property type="entry name" value="Periplasmic binding protein-like I"/>
    <property type="match status" value="1"/>
</dbReference>
<evidence type="ECO:0000313" key="6">
    <source>
        <dbReference type="EMBL" id="KPL90180.1"/>
    </source>
</evidence>
<dbReference type="PANTHER" id="PTHR46847">
    <property type="entry name" value="D-ALLOSE-BINDING PERIPLASMIC PROTEIN-RELATED"/>
    <property type="match status" value="1"/>
</dbReference>
<dbReference type="InterPro" id="IPR028082">
    <property type="entry name" value="Peripla_BP_I"/>
</dbReference>
<evidence type="ECO:0000256" key="1">
    <source>
        <dbReference type="ARBA" id="ARBA00004196"/>
    </source>
</evidence>
<evidence type="ECO:0000256" key="4">
    <source>
        <dbReference type="SAM" id="SignalP"/>
    </source>
</evidence>
<dbReference type="InterPro" id="IPR025997">
    <property type="entry name" value="SBP_2_dom"/>
</dbReference>
<dbReference type="PANTHER" id="PTHR46847:SF3">
    <property type="entry name" value="GALACTOFURANOSE-BINDING PROTEIN YTFQ"/>
    <property type="match status" value="1"/>
</dbReference>
<dbReference type="Proteomes" id="UP000050277">
    <property type="component" value="Unassembled WGS sequence"/>
</dbReference>
<dbReference type="Gene3D" id="3.40.50.2300">
    <property type="match status" value="2"/>
</dbReference>
<feature type="chain" id="PRO_5006133457" description="Periplasmic binding protein domain-containing protein" evidence="4">
    <location>
        <begin position="29"/>
        <end position="334"/>
    </location>
</feature>
<comment type="caution">
    <text evidence="6">The sequence shown here is derived from an EMBL/GenBank/DDBJ whole genome shotgun (WGS) entry which is preliminary data.</text>
</comment>
<proteinExistence type="inferred from homology"/>
<sequence>MSSSRSFAARLMALLVVIGLVGCGAQTATEAPANAPASGAGAKTYSDMVLCYPQLGAESDWRTANTASIKETAATLGIKQLVFSDAQQKQENQISAVRACIQQGVDVIALPPVVEDGWDAVLTEAKNAGIPVIIVDRSVSADKSLYSTHIGSNMTLEGERAAAEFNKMMPDGGVILELSGTTGSGAAVGRAKGLRNKLNSNITILDSQTGNFTRAEAVPVMQALLKKYTPGKDFQGLFIHNDDMGIGAIEVLKAAGVKPGDLKIVSVDGTRGGFQAMVDGWFQADVECNPLLGPQVFELALKLMNGQPVDAEVLTDETVYYPENAAELLPTRKY</sequence>
<evidence type="ECO:0000256" key="3">
    <source>
        <dbReference type="ARBA" id="ARBA00022729"/>
    </source>
</evidence>
<keyword evidence="3 4" id="KW-0732">Signal</keyword>
<accession>A0A0P6YAB5</accession>
<dbReference type="GO" id="GO:0030246">
    <property type="term" value="F:carbohydrate binding"/>
    <property type="evidence" value="ECO:0007669"/>
    <property type="project" value="UniProtKB-ARBA"/>
</dbReference>
<dbReference type="OrthoDB" id="9814427at2"/>
<dbReference type="PROSITE" id="PS51257">
    <property type="entry name" value="PROKAR_LIPOPROTEIN"/>
    <property type="match status" value="1"/>
</dbReference>
<protein>
    <recommendedName>
        <fullName evidence="5">Periplasmic binding protein domain-containing protein</fullName>
    </recommendedName>
</protein>
<keyword evidence="7" id="KW-1185">Reference proteome</keyword>
<dbReference type="GO" id="GO:0030313">
    <property type="term" value="C:cell envelope"/>
    <property type="evidence" value="ECO:0007669"/>
    <property type="project" value="UniProtKB-SubCell"/>
</dbReference>
<dbReference type="CDD" id="cd06309">
    <property type="entry name" value="PBP1_galactofuranose_YtfQ-like"/>
    <property type="match status" value="1"/>
</dbReference>
<name>A0A0P6YAB5_9CHLR</name>
<dbReference type="PATRIC" id="fig|70996.4.peg.879"/>
<dbReference type="Pfam" id="PF13407">
    <property type="entry name" value="Peripla_BP_4"/>
    <property type="match status" value="1"/>
</dbReference>
<reference evidence="6 7" key="1">
    <citation type="submission" date="2015-07" db="EMBL/GenBank/DDBJ databases">
        <title>Whole genome sequence of Herpetosiphon geysericola DSM 7119.</title>
        <authorList>
            <person name="Hemp J."/>
            <person name="Ward L.M."/>
            <person name="Pace L.A."/>
            <person name="Fischer W.W."/>
        </authorList>
    </citation>
    <scope>NUCLEOTIDE SEQUENCE [LARGE SCALE GENOMIC DNA]</scope>
    <source>
        <strain evidence="6 7">DSM 7119</strain>
    </source>
</reference>
<organism evidence="6 7">
    <name type="scientific">Herpetosiphon geysericola</name>
    <dbReference type="NCBI Taxonomy" id="70996"/>
    <lineage>
        <taxon>Bacteria</taxon>
        <taxon>Bacillati</taxon>
        <taxon>Chloroflexota</taxon>
        <taxon>Chloroflexia</taxon>
        <taxon>Herpetosiphonales</taxon>
        <taxon>Herpetosiphonaceae</taxon>
        <taxon>Herpetosiphon</taxon>
    </lineage>
</organism>
<comment type="similarity">
    <text evidence="2">Belongs to the bacterial solute-binding protein 2 family.</text>
</comment>
<gene>
    <name evidence="6" type="ORF">SE18_08215</name>
</gene>
<dbReference type="STRING" id="70996.SE18_08215"/>